<dbReference type="EMBL" id="BDSP01000181">
    <property type="protein sequence ID" value="GAX22301.1"/>
    <property type="molecule type" value="Genomic_DNA"/>
</dbReference>
<dbReference type="AlphaFoldDB" id="A0A1Z5K854"/>
<evidence type="ECO:0008006" key="5">
    <source>
        <dbReference type="Google" id="ProtNLM"/>
    </source>
</evidence>
<feature type="region of interest" description="Disordered" evidence="1">
    <location>
        <begin position="580"/>
        <end position="645"/>
    </location>
</feature>
<dbReference type="PANTHER" id="PTHR24216:SF65">
    <property type="entry name" value="PAXILLIN-LIKE PROTEIN 1"/>
    <property type="match status" value="1"/>
</dbReference>
<name>A0A1Z5K854_FISSO</name>
<feature type="chain" id="PRO_5012757806" description="Right handed beta helix domain-containing protein" evidence="2">
    <location>
        <begin position="19"/>
        <end position="935"/>
    </location>
</feature>
<feature type="region of interest" description="Disordered" evidence="1">
    <location>
        <begin position="814"/>
        <end position="935"/>
    </location>
</feature>
<organism evidence="3 4">
    <name type="scientific">Fistulifera solaris</name>
    <name type="common">Oleaginous diatom</name>
    <dbReference type="NCBI Taxonomy" id="1519565"/>
    <lineage>
        <taxon>Eukaryota</taxon>
        <taxon>Sar</taxon>
        <taxon>Stramenopiles</taxon>
        <taxon>Ochrophyta</taxon>
        <taxon>Bacillariophyta</taxon>
        <taxon>Bacillariophyceae</taxon>
        <taxon>Bacillariophycidae</taxon>
        <taxon>Naviculales</taxon>
        <taxon>Naviculaceae</taxon>
        <taxon>Fistulifera</taxon>
    </lineage>
</organism>
<dbReference type="SUPFAM" id="SSF51126">
    <property type="entry name" value="Pectin lyase-like"/>
    <property type="match status" value="1"/>
</dbReference>
<reference evidence="3 4" key="1">
    <citation type="journal article" date="2015" name="Plant Cell">
        <title>Oil accumulation by the oleaginous diatom Fistulifera solaris as revealed by the genome and transcriptome.</title>
        <authorList>
            <person name="Tanaka T."/>
            <person name="Maeda Y."/>
            <person name="Veluchamy A."/>
            <person name="Tanaka M."/>
            <person name="Abida H."/>
            <person name="Marechal E."/>
            <person name="Bowler C."/>
            <person name="Muto M."/>
            <person name="Sunaga Y."/>
            <person name="Tanaka M."/>
            <person name="Yoshino T."/>
            <person name="Taniguchi T."/>
            <person name="Fukuda Y."/>
            <person name="Nemoto M."/>
            <person name="Matsumoto M."/>
            <person name="Wong P.S."/>
            <person name="Aburatani S."/>
            <person name="Fujibuchi W."/>
        </authorList>
    </citation>
    <scope>NUCLEOTIDE SEQUENCE [LARGE SCALE GENOMIC DNA]</scope>
    <source>
        <strain evidence="3 4">JPCC DA0580</strain>
    </source>
</reference>
<dbReference type="PANTHER" id="PTHR24216">
    <property type="entry name" value="PAXILLIN-RELATED"/>
    <property type="match status" value="1"/>
</dbReference>
<protein>
    <recommendedName>
        <fullName evidence="5">Right handed beta helix domain-containing protein</fullName>
    </recommendedName>
</protein>
<accession>A0A1Z5K854</accession>
<evidence type="ECO:0000256" key="2">
    <source>
        <dbReference type="SAM" id="SignalP"/>
    </source>
</evidence>
<proteinExistence type="predicted"/>
<evidence type="ECO:0000313" key="3">
    <source>
        <dbReference type="EMBL" id="GAX22301.1"/>
    </source>
</evidence>
<dbReference type="Proteomes" id="UP000198406">
    <property type="component" value="Unassembled WGS sequence"/>
</dbReference>
<dbReference type="InterPro" id="IPR011050">
    <property type="entry name" value="Pectin_lyase_fold/virulence"/>
</dbReference>
<feature type="signal peptide" evidence="2">
    <location>
        <begin position="1"/>
        <end position="18"/>
    </location>
</feature>
<keyword evidence="4" id="KW-1185">Reference proteome</keyword>
<comment type="caution">
    <text evidence="3">The sequence shown here is derived from an EMBL/GenBank/DDBJ whole genome shotgun (WGS) entry which is preliminary data.</text>
</comment>
<evidence type="ECO:0000256" key="1">
    <source>
        <dbReference type="SAM" id="MobiDB-lite"/>
    </source>
</evidence>
<dbReference type="InParanoid" id="A0A1Z5K854"/>
<keyword evidence="2" id="KW-0732">Signal</keyword>
<sequence>MKMKAAYLSLWLGAAADAAQFTQSFSEYSKGENNRLNAFEEFKETMTASYKARRLGHTLPPFIVPSECDYDELNHTPTSTNPIDQFICPDRCGTGRDFTLRIETQCDIAYTDPKAVCSSVILCGVSGCTSALLECPPLEIIDFDTALDEACEVLCDGPAPAAPVPVVAPVPAPVTVPVPAPVMAPVTVPVALPTPLASPVSVPTPVMVPSTPITTPVAVPTVVAPSIDVPNCYSDTTLLLQDVVNANPAVVTTYSLCSNRVYNIGTLTNIAGSTSLVGGMAPLTARTNTHYICGANGDISNNCVLRGGETQVISAFSLYQQPATNARFQGFTFAMAQQAGAVLDNSGDITFQDCIFEDHTNIGPMLLSWDPTVTSTEPPLSPVAAPTTRLVRKVQAADSVQQVMNSMGSVMEAVRQQKIHEKPHKRGLQDDFVNENHSIPPSVTPPGCSYSFQHADAVFMDEIFCPGYCGTGRDFTYTVTSVCSGNNCDTFTDCRVKGCNDDCGDMVGDCSCTAVGFDSILNNVCDDVCVAAPVAPVAPPIAGPVPAAAPVPTPALPTPALPTPVASPVAIPTPALPTPALPTPALPTPALPTPALPTPALPTPALPTPALPTPALPTPALPTPALPTPALPTPALPTPALPTPALPTPALPTPALPTPALPTPALPTPALPTPAVPTPAIDPTLPRQQVRIVETTFRNNAQGLPIIDKSRGVVTTSTGYNDIIVENSRFEANTYSEEGFGYAILAVEGSTVEVSSTNFVGNDFTGVGTVVVLDGGSVSATNNFGTADEGLPCQFIAASAGSASKAQCIDYDRSTEVTPSGSPAPAPISVPTPVSSPVSPPVLGPISGKRTGVTMPSPIAVPLSTLSGPSSPTVPVSTSTTDMAPVPTSPESSTVRGATPSGTGGTTNSKKSKSSSYCDDSTGNNGRRCLKRKST</sequence>
<feature type="compositionally biased region" description="Low complexity" evidence="1">
    <location>
        <begin position="861"/>
        <end position="881"/>
    </location>
</feature>
<gene>
    <name evidence="3" type="ORF">FisN_22Hh093</name>
</gene>
<evidence type="ECO:0000313" key="4">
    <source>
        <dbReference type="Proteomes" id="UP000198406"/>
    </source>
</evidence>